<gene>
    <name evidence="2" type="ORF">JKP88DRAFT_248802</name>
</gene>
<feature type="signal peptide" evidence="1">
    <location>
        <begin position="1"/>
        <end position="17"/>
    </location>
</feature>
<keyword evidence="3" id="KW-1185">Reference proteome</keyword>
<name>A0A835YPF3_9STRA</name>
<proteinExistence type="predicted"/>
<dbReference type="Proteomes" id="UP000664859">
    <property type="component" value="Unassembled WGS sequence"/>
</dbReference>
<keyword evidence="1" id="KW-0732">Signal</keyword>
<reference evidence="2" key="1">
    <citation type="submission" date="2021-02" db="EMBL/GenBank/DDBJ databases">
        <title>First Annotated Genome of the Yellow-green Alga Tribonema minus.</title>
        <authorList>
            <person name="Mahan K.M."/>
        </authorList>
    </citation>
    <scope>NUCLEOTIDE SEQUENCE</scope>
    <source>
        <strain evidence="2">UTEX B ZZ1240</strain>
    </source>
</reference>
<sequence length="110" mass="12200">MSRALLLLTLVLGAASGFPQLPIPAGRSLLQLRSVPPHVIDNIARLRTDDAFRWIFRGLDDMGVTDEILWATDRELLAQSQSTDEWKIKCAALHTLIRQAPGMTSMTFLG</sequence>
<dbReference type="EMBL" id="JAFCMP010000524">
    <property type="protein sequence ID" value="KAG5177592.1"/>
    <property type="molecule type" value="Genomic_DNA"/>
</dbReference>
<accession>A0A835YPF3</accession>
<evidence type="ECO:0000313" key="2">
    <source>
        <dbReference type="EMBL" id="KAG5177592.1"/>
    </source>
</evidence>
<evidence type="ECO:0000313" key="3">
    <source>
        <dbReference type="Proteomes" id="UP000664859"/>
    </source>
</evidence>
<protein>
    <submittedName>
        <fullName evidence="2">Uncharacterized protein</fullName>
    </submittedName>
</protein>
<comment type="caution">
    <text evidence="2">The sequence shown here is derived from an EMBL/GenBank/DDBJ whole genome shotgun (WGS) entry which is preliminary data.</text>
</comment>
<organism evidence="2 3">
    <name type="scientific">Tribonema minus</name>
    <dbReference type="NCBI Taxonomy" id="303371"/>
    <lineage>
        <taxon>Eukaryota</taxon>
        <taxon>Sar</taxon>
        <taxon>Stramenopiles</taxon>
        <taxon>Ochrophyta</taxon>
        <taxon>PX clade</taxon>
        <taxon>Xanthophyceae</taxon>
        <taxon>Tribonematales</taxon>
        <taxon>Tribonemataceae</taxon>
        <taxon>Tribonema</taxon>
    </lineage>
</organism>
<evidence type="ECO:0000256" key="1">
    <source>
        <dbReference type="SAM" id="SignalP"/>
    </source>
</evidence>
<dbReference type="AlphaFoldDB" id="A0A835YPF3"/>
<feature type="chain" id="PRO_5032778356" evidence="1">
    <location>
        <begin position="18"/>
        <end position="110"/>
    </location>
</feature>